<feature type="compositionally biased region" description="Polar residues" evidence="2">
    <location>
        <begin position="28"/>
        <end position="39"/>
    </location>
</feature>
<dbReference type="PANTHER" id="PTHR15243:SF0">
    <property type="entry name" value="SERINE_THREONINE-PROTEIN KINASE 19"/>
    <property type="match status" value="1"/>
</dbReference>
<dbReference type="AlphaFoldDB" id="A0A8H7MBY9"/>
<reference evidence="3" key="1">
    <citation type="submission" date="2018-12" db="EMBL/GenBank/DDBJ databases">
        <authorList>
            <person name="Syme R.A."/>
            <person name="Farfan-Caceres L."/>
            <person name="Lichtenzveig J."/>
        </authorList>
    </citation>
    <scope>NUCLEOTIDE SEQUENCE</scope>
    <source>
        <strain evidence="3">Al4</strain>
    </source>
</reference>
<accession>A0A8H7MBY9</accession>
<dbReference type="GO" id="GO:0046579">
    <property type="term" value="P:positive regulation of Ras protein signal transduction"/>
    <property type="evidence" value="ECO:0007669"/>
    <property type="project" value="TreeGrafter"/>
</dbReference>
<feature type="region of interest" description="Disordered" evidence="2">
    <location>
        <begin position="1"/>
        <end position="45"/>
    </location>
</feature>
<dbReference type="PANTHER" id="PTHR15243">
    <property type="entry name" value="SERINE/THREONINE-PROTEIN KINASE 19"/>
    <property type="match status" value="1"/>
</dbReference>
<dbReference type="EMBL" id="RZGK01000018">
    <property type="protein sequence ID" value="KAF9692541.1"/>
    <property type="molecule type" value="Genomic_DNA"/>
</dbReference>
<comment type="caution">
    <text evidence="3">The sequence shown here is derived from an EMBL/GenBank/DDBJ whole genome shotgun (WGS) entry which is preliminary data.</text>
</comment>
<feature type="compositionally biased region" description="Low complexity" evidence="2">
    <location>
        <begin position="1"/>
        <end position="12"/>
    </location>
</feature>
<evidence type="ECO:0000256" key="2">
    <source>
        <dbReference type="SAM" id="MobiDB-lite"/>
    </source>
</evidence>
<keyword evidence="4" id="KW-1185">Reference proteome</keyword>
<evidence type="ECO:0000256" key="1">
    <source>
        <dbReference type="ARBA" id="ARBA00093458"/>
    </source>
</evidence>
<evidence type="ECO:0000313" key="3">
    <source>
        <dbReference type="EMBL" id="KAF9692541.1"/>
    </source>
</evidence>
<evidence type="ECO:0000313" key="4">
    <source>
        <dbReference type="Proteomes" id="UP000651452"/>
    </source>
</evidence>
<proteinExistence type="inferred from homology"/>
<dbReference type="Proteomes" id="UP000651452">
    <property type="component" value="Unassembled WGS sequence"/>
</dbReference>
<dbReference type="OrthoDB" id="3980126at2759"/>
<sequence length="398" mass="42638">MQTTPARSSRITTSRRRSAVSALGLKRATSSPSHASTSKRPLPSEESIAYNDDEELDDLGIVASLASDLNFRDVPQYMEYIRSRMFSDMPEKAGMNSTRIAEVLNFRRLLPPFVTIAHVDALSTSSTVVEREIAELAKKGIVRRVTIPQRGVGAAAVGDGIASVKEWQGLVKAHGGLSEDLKNKYIHLMDANPTSATIPGTTFTPSEIATLTGTGLLTSTTTLTTTASAFFASPGASSLASISTSGARHAAGSLEAVGGAYATQHMHGGTPLSRGPPTSAFSFSLPHTGMHIKLLVDARNHLLSLVKKSKFKEAPLDVLRERWDGGVVATAGAGTAAAEREERKRARREFVGVLPGRTKKWRQFYGMRFEWVLEECVGAGLVEAFETGSVGRAVRLVS</sequence>
<gene>
    <name evidence="3" type="ORF">EKO04_009675</name>
</gene>
<dbReference type="InterPro" id="IPR018865">
    <property type="entry name" value="STK19-like"/>
</dbReference>
<dbReference type="Pfam" id="PF10494">
    <property type="entry name" value="Stk19"/>
    <property type="match status" value="1"/>
</dbReference>
<protein>
    <recommendedName>
        <fullName evidence="5">Serine-threonine protein kinase 19</fullName>
    </recommendedName>
</protein>
<evidence type="ECO:0008006" key="5">
    <source>
        <dbReference type="Google" id="ProtNLM"/>
    </source>
</evidence>
<organism evidence="3 4">
    <name type="scientific">Ascochyta lentis</name>
    <dbReference type="NCBI Taxonomy" id="205686"/>
    <lineage>
        <taxon>Eukaryota</taxon>
        <taxon>Fungi</taxon>
        <taxon>Dikarya</taxon>
        <taxon>Ascomycota</taxon>
        <taxon>Pezizomycotina</taxon>
        <taxon>Dothideomycetes</taxon>
        <taxon>Pleosporomycetidae</taxon>
        <taxon>Pleosporales</taxon>
        <taxon>Pleosporineae</taxon>
        <taxon>Didymellaceae</taxon>
        <taxon>Ascochyta</taxon>
    </lineage>
</organism>
<name>A0A8H7MBY9_9PLEO</name>
<comment type="similarity">
    <text evidence="1">Belongs to the STK19 family.</text>
</comment>
<reference evidence="3" key="2">
    <citation type="submission" date="2020-09" db="EMBL/GenBank/DDBJ databases">
        <title>Reference genome assembly for Australian Ascochyta lentis isolate Al4.</title>
        <authorList>
            <person name="Lee R.C."/>
            <person name="Farfan-Caceres L.M."/>
            <person name="Debler J.W."/>
            <person name="Williams A.H."/>
            <person name="Henares B.M."/>
        </authorList>
    </citation>
    <scope>NUCLEOTIDE SEQUENCE</scope>
    <source>
        <strain evidence="3">Al4</strain>
    </source>
</reference>